<dbReference type="Pfam" id="PF08615">
    <property type="entry name" value="RNase_H2_suC"/>
    <property type="match status" value="1"/>
</dbReference>
<dbReference type="Gene3D" id="2.40.128.680">
    <property type="match status" value="1"/>
</dbReference>
<accession>A0A1Y2LJM9</accession>
<proteinExistence type="predicted"/>
<dbReference type="Proteomes" id="UP000193240">
    <property type="component" value="Unassembled WGS sequence"/>
</dbReference>
<evidence type="ECO:0000313" key="3">
    <source>
        <dbReference type="Proteomes" id="UP000193240"/>
    </source>
</evidence>
<keyword evidence="3" id="KW-1185">Reference proteome</keyword>
<dbReference type="GO" id="GO:0032299">
    <property type="term" value="C:ribonuclease H2 complex"/>
    <property type="evidence" value="ECO:0007669"/>
    <property type="project" value="InterPro"/>
</dbReference>
<evidence type="ECO:0000313" key="2">
    <source>
        <dbReference type="EMBL" id="OSS44204.1"/>
    </source>
</evidence>
<dbReference type="CDD" id="cd09271">
    <property type="entry name" value="RNase_H2-C"/>
    <property type="match status" value="1"/>
</dbReference>
<dbReference type="STRING" id="105696.A0A1Y2LJM9"/>
<dbReference type="InParanoid" id="A0A1Y2LJM9"/>
<feature type="compositionally biased region" description="Basic and acidic residues" evidence="1">
    <location>
        <begin position="195"/>
        <end position="210"/>
    </location>
</feature>
<dbReference type="AlphaFoldDB" id="A0A1Y2LJM9"/>
<feature type="compositionally biased region" description="Low complexity" evidence="1">
    <location>
        <begin position="12"/>
        <end position="24"/>
    </location>
</feature>
<dbReference type="InterPro" id="IPR013924">
    <property type="entry name" value="RNase_H2_suC"/>
</dbReference>
<dbReference type="GO" id="GO:0006401">
    <property type="term" value="P:RNA catabolic process"/>
    <property type="evidence" value="ECO:0007669"/>
    <property type="project" value="InterPro"/>
</dbReference>
<evidence type="ECO:0000256" key="1">
    <source>
        <dbReference type="SAM" id="MobiDB-lite"/>
    </source>
</evidence>
<dbReference type="PANTHER" id="PTHR47204">
    <property type="entry name" value="OS02G0168900 PROTEIN"/>
    <property type="match status" value="1"/>
</dbReference>
<organism evidence="2 3">
    <name type="scientific">Epicoccum nigrum</name>
    <name type="common">Soil fungus</name>
    <name type="synonym">Epicoccum purpurascens</name>
    <dbReference type="NCBI Taxonomy" id="105696"/>
    <lineage>
        <taxon>Eukaryota</taxon>
        <taxon>Fungi</taxon>
        <taxon>Dikarya</taxon>
        <taxon>Ascomycota</taxon>
        <taxon>Pezizomycotina</taxon>
        <taxon>Dothideomycetes</taxon>
        <taxon>Pleosporomycetidae</taxon>
        <taxon>Pleosporales</taxon>
        <taxon>Pleosporineae</taxon>
        <taxon>Didymellaceae</taxon>
        <taxon>Epicoccum</taxon>
    </lineage>
</organism>
<feature type="region of interest" description="Disordered" evidence="1">
    <location>
        <begin position="190"/>
        <end position="210"/>
    </location>
</feature>
<protein>
    <submittedName>
        <fullName evidence="2">Uncharacterized protein</fullName>
    </submittedName>
</protein>
<gene>
    <name evidence="2" type="ORF">B5807_11167</name>
</gene>
<reference evidence="2 3" key="1">
    <citation type="journal article" date="2017" name="Genome Announc.">
        <title>Genome sequence of the saprophytic ascomycete Epicoccum nigrum ICMP 19927 strain isolated from New Zealand.</title>
        <authorList>
            <person name="Fokin M."/>
            <person name="Fleetwood D."/>
            <person name="Weir B.S."/>
            <person name="Villas-Boas S.G."/>
        </authorList>
    </citation>
    <scope>NUCLEOTIDE SEQUENCE [LARGE SCALE GENOMIC DNA]</scope>
    <source>
        <strain evidence="2 3">ICMP 19927</strain>
    </source>
</reference>
<name>A0A1Y2LJM9_EPING</name>
<sequence>MAMLAIRPTPSNPSSSSSSSPSSSKTCTPHLLPARINHNGPIHNTQRYWAPSVDEKGTHHVHFRGRHLHGTPLPIPPGYTGAVLLTTEKALPRVPKPNHSVMHQLDSDGNGDGEPMYAHERCVDEEGNPADDEGEHMGEEEEEVKMAQEVGRFEELVVWGHGGVVGEGDEFVRGIREWVGFAEGMHCDDEEEEKVGEGRVEGIDLDMKDR</sequence>
<dbReference type="OMA" id="GFAESMH"/>
<dbReference type="EMBL" id="KZ107859">
    <property type="protein sequence ID" value="OSS44204.1"/>
    <property type="molecule type" value="Genomic_DNA"/>
</dbReference>
<feature type="region of interest" description="Disordered" evidence="1">
    <location>
        <begin position="1"/>
        <end position="46"/>
    </location>
</feature>
<dbReference type="PANTHER" id="PTHR47204:SF1">
    <property type="entry name" value="RIBONUCLEASE H2 SUBUNIT C"/>
    <property type="match status" value="1"/>
</dbReference>